<evidence type="ECO:0000259" key="1">
    <source>
        <dbReference type="Pfam" id="PF07534"/>
    </source>
</evidence>
<dbReference type="OMA" id="YWTENEK"/>
<dbReference type="GeneID" id="5000255"/>
<evidence type="ECO:0000313" key="3">
    <source>
        <dbReference type="Proteomes" id="UP000001568"/>
    </source>
</evidence>
<dbReference type="RefSeq" id="XP_001416099.1">
    <property type="nucleotide sequence ID" value="XM_001416062.1"/>
</dbReference>
<evidence type="ECO:0000313" key="2">
    <source>
        <dbReference type="EMBL" id="ABO94391.1"/>
    </source>
</evidence>
<feature type="non-terminal residue" evidence="2">
    <location>
        <position position="194"/>
    </location>
</feature>
<dbReference type="HOGENOM" id="CLU_103964_0_0_1"/>
<dbReference type="AlphaFoldDB" id="A4RTC1"/>
<sequence length="194" mass="20264">DASVAAVLAAVRGTVLEGRVLEVAYDAETRGYNARAFHADVDGRGPCLVIGKTTKGSRFAGFNPLGFYSVEDYRESGNAFLCKWRSDAAFRRGDAPSDVANVLPGGNAAIFDFGAQGPCFGVDALRVPLGFAPPNGSSYAGVGGSFDLGEANATGSRECKSRLGTHYESFEDGSGLFKEGAGATLAELRVYYAP</sequence>
<dbReference type="InterPro" id="IPR006571">
    <property type="entry name" value="TLDc_dom"/>
</dbReference>
<dbReference type="KEGG" id="olu:OSTLU_7332"/>
<dbReference type="eggNOG" id="KOG4711">
    <property type="taxonomic scope" value="Eukaryota"/>
</dbReference>
<reference evidence="2 3" key="1">
    <citation type="journal article" date="2007" name="Proc. Natl. Acad. Sci. U.S.A.">
        <title>The tiny eukaryote Ostreococcus provides genomic insights into the paradox of plankton speciation.</title>
        <authorList>
            <person name="Palenik B."/>
            <person name="Grimwood J."/>
            <person name="Aerts A."/>
            <person name="Rouze P."/>
            <person name="Salamov A."/>
            <person name="Putnam N."/>
            <person name="Dupont C."/>
            <person name="Jorgensen R."/>
            <person name="Derelle E."/>
            <person name="Rombauts S."/>
            <person name="Zhou K."/>
            <person name="Otillar R."/>
            <person name="Merchant S.S."/>
            <person name="Podell S."/>
            <person name="Gaasterland T."/>
            <person name="Napoli C."/>
            <person name="Gendler K."/>
            <person name="Manuell A."/>
            <person name="Tai V."/>
            <person name="Vallon O."/>
            <person name="Piganeau G."/>
            <person name="Jancek S."/>
            <person name="Heijde M."/>
            <person name="Jabbari K."/>
            <person name="Bowler C."/>
            <person name="Lohr M."/>
            <person name="Robbens S."/>
            <person name="Werner G."/>
            <person name="Dubchak I."/>
            <person name="Pazour G.J."/>
            <person name="Ren Q."/>
            <person name="Paulsen I."/>
            <person name="Delwiche C."/>
            <person name="Schmutz J."/>
            <person name="Rokhsar D."/>
            <person name="Van de Peer Y."/>
            <person name="Moreau H."/>
            <person name="Grigoriev I.V."/>
        </authorList>
    </citation>
    <scope>NUCLEOTIDE SEQUENCE [LARGE SCALE GENOMIC DNA]</scope>
    <source>
        <strain evidence="2 3">CCE9901</strain>
    </source>
</reference>
<protein>
    <recommendedName>
        <fullName evidence="1">TLDc domain-containing protein</fullName>
    </recommendedName>
</protein>
<organism evidence="2 3">
    <name type="scientific">Ostreococcus lucimarinus (strain CCE9901)</name>
    <dbReference type="NCBI Taxonomy" id="436017"/>
    <lineage>
        <taxon>Eukaryota</taxon>
        <taxon>Viridiplantae</taxon>
        <taxon>Chlorophyta</taxon>
        <taxon>Mamiellophyceae</taxon>
        <taxon>Mamiellales</taxon>
        <taxon>Bathycoccaceae</taxon>
        <taxon>Ostreococcus</taxon>
    </lineage>
</organism>
<proteinExistence type="predicted"/>
<dbReference type="Pfam" id="PF07534">
    <property type="entry name" value="TLD"/>
    <property type="match status" value="1"/>
</dbReference>
<accession>A4RTC1</accession>
<keyword evidence="3" id="KW-1185">Reference proteome</keyword>
<gene>
    <name evidence="2" type="ORF">OSTLU_7332</name>
</gene>
<name>A4RTC1_OSTLU</name>
<feature type="domain" description="TLDc" evidence="1">
    <location>
        <begin position="21"/>
        <end position="103"/>
    </location>
</feature>
<dbReference type="OrthoDB" id="25620at2759"/>
<dbReference type="Gramene" id="ABO94391">
    <property type="protein sequence ID" value="ABO94391"/>
    <property type="gene ID" value="OSTLU_7332"/>
</dbReference>
<feature type="non-terminal residue" evidence="2">
    <location>
        <position position="1"/>
    </location>
</feature>
<dbReference type="Proteomes" id="UP000001568">
    <property type="component" value="Chromosome 2"/>
</dbReference>
<dbReference type="EMBL" id="CP000582">
    <property type="protein sequence ID" value="ABO94391.1"/>
    <property type="molecule type" value="Genomic_DNA"/>
</dbReference>
<dbReference type="STRING" id="436017.A4RTC1"/>